<proteinExistence type="predicted"/>
<keyword evidence="2" id="KW-1185">Reference proteome</keyword>
<protein>
    <recommendedName>
        <fullName evidence="3">Exosporium leader peptide</fullName>
    </recommendedName>
</protein>
<dbReference type="OrthoDB" id="2641610at2"/>
<dbReference type="EMBL" id="CP009285">
    <property type="protein sequence ID" value="AIQ59660.1"/>
    <property type="molecule type" value="Genomic_DNA"/>
</dbReference>
<dbReference type="KEGG" id="pbd:PBOR_23905"/>
<accession>A0A089LHS5</accession>
<evidence type="ECO:0008006" key="3">
    <source>
        <dbReference type="Google" id="ProtNLM"/>
    </source>
</evidence>
<evidence type="ECO:0000313" key="2">
    <source>
        <dbReference type="Proteomes" id="UP000029518"/>
    </source>
</evidence>
<evidence type="ECO:0000313" key="1">
    <source>
        <dbReference type="EMBL" id="AIQ59660.1"/>
    </source>
</evidence>
<dbReference type="Proteomes" id="UP000029518">
    <property type="component" value="Chromosome"/>
</dbReference>
<gene>
    <name evidence="1" type="ORF">PBOR_23905</name>
</gene>
<reference evidence="1" key="1">
    <citation type="submission" date="2014-08" db="EMBL/GenBank/DDBJ databases">
        <title>Comparative genomics of the Paenibacillus odorifer group.</title>
        <authorList>
            <person name="den Bakker H.C."/>
            <person name="Tsai Y.-C.Y.-C."/>
            <person name="Martin N."/>
            <person name="Korlach J."/>
            <person name="Wiedmann M."/>
        </authorList>
    </citation>
    <scope>NUCLEOTIDE SEQUENCE [LARGE SCALE GENOMIC DNA]</scope>
    <source>
        <strain evidence="1">DSM 13188</strain>
    </source>
</reference>
<sequence>MTLLLDSRTSQNASFASSLGVPFPAILSPQLYGQVGLNIVRPTGNIRVEFFTTVSILLPAGTPPTGIFVIIVRGTTTNDPIIYSALEVSLPSNTNEQVLPITVIGSDFNVPAPENNQLIYSAFVSTTTLGPVRIGPESFTVTAYSD</sequence>
<dbReference type="AlphaFoldDB" id="A0A089LHS5"/>
<name>A0A089LHS5_PAEBO</name>
<dbReference type="HOGENOM" id="CLU_149314_0_0_9"/>
<organism evidence="1 2">
    <name type="scientific">Paenibacillus borealis</name>
    <dbReference type="NCBI Taxonomy" id="160799"/>
    <lineage>
        <taxon>Bacteria</taxon>
        <taxon>Bacillati</taxon>
        <taxon>Bacillota</taxon>
        <taxon>Bacilli</taxon>
        <taxon>Bacillales</taxon>
        <taxon>Paenibacillaceae</taxon>
        <taxon>Paenibacillus</taxon>
    </lineage>
</organism>